<dbReference type="Pfam" id="PF00067">
    <property type="entry name" value="p450"/>
    <property type="match status" value="1"/>
</dbReference>
<dbReference type="GO" id="GO:0020037">
    <property type="term" value="F:heme binding"/>
    <property type="evidence" value="ECO:0007669"/>
    <property type="project" value="InterPro"/>
</dbReference>
<keyword evidence="13" id="KW-0238">DNA-binding</keyword>
<dbReference type="GO" id="GO:0005634">
    <property type="term" value="C:nucleus"/>
    <property type="evidence" value="ECO:0007669"/>
    <property type="project" value="UniProtKB-SubCell"/>
</dbReference>
<reference evidence="19" key="2">
    <citation type="submission" date="2023-02" db="EMBL/GenBank/DDBJ databases">
        <authorList>
            <person name="Swenson N.G."/>
            <person name="Wegrzyn J.L."/>
            <person name="Mcevoy S.L."/>
        </authorList>
    </citation>
    <scope>NUCLEOTIDE SEQUENCE</scope>
    <source>
        <strain evidence="19">91603</strain>
        <tissue evidence="19">Leaf</tissue>
    </source>
</reference>
<dbReference type="InterPro" id="IPR016177">
    <property type="entry name" value="DNA-bd_dom_sf"/>
</dbReference>
<comment type="subcellular location">
    <subcellularLocation>
        <location evidence="3">Membrane</location>
        <topology evidence="3">Single-pass membrane protein</topology>
    </subcellularLocation>
    <subcellularLocation>
        <location evidence="2">Nucleus</location>
    </subcellularLocation>
</comment>
<evidence type="ECO:0000256" key="15">
    <source>
        <dbReference type="ARBA" id="ARBA00023163"/>
    </source>
</evidence>
<evidence type="ECO:0000256" key="9">
    <source>
        <dbReference type="ARBA" id="ARBA00023002"/>
    </source>
</evidence>
<proteinExistence type="inferred from homology"/>
<dbReference type="GO" id="GO:0003677">
    <property type="term" value="F:DNA binding"/>
    <property type="evidence" value="ECO:0007669"/>
    <property type="project" value="UniProtKB-KW"/>
</dbReference>
<evidence type="ECO:0000256" key="4">
    <source>
        <dbReference type="ARBA" id="ARBA00010617"/>
    </source>
</evidence>
<dbReference type="AlphaFoldDB" id="A0AAD5JDD2"/>
<dbReference type="Pfam" id="PF01429">
    <property type="entry name" value="MBD"/>
    <property type="match status" value="1"/>
</dbReference>
<evidence type="ECO:0000256" key="17">
    <source>
        <dbReference type="SAM" id="Coils"/>
    </source>
</evidence>
<evidence type="ECO:0000256" key="11">
    <source>
        <dbReference type="ARBA" id="ARBA00023015"/>
    </source>
</evidence>
<evidence type="ECO:0000256" key="3">
    <source>
        <dbReference type="ARBA" id="ARBA00004167"/>
    </source>
</evidence>
<evidence type="ECO:0000313" key="20">
    <source>
        <dbReference type="Proteomes" id="UP001064489"/>
    </source>
</evidence>
<evidence type="ECO:0000256" key="14">
    <source>
        <dbReference type="ARBA" id="ARBA00023136"/>
    </source>
</evidence>
<keyword evidence="20" id="KW-1185">Reference proteome</keyword>
<evidence type="ECO:0000256" key="6">
    <source>
        <dbReference type="ARBA" id="ARBA00022692"/>
    </source>
</evidence>
<protein>
    <recommendedName>
        <fullName evidence="18">MBD domain-containing protein</fullName>
    </recommendedName>
</protein>
<dbReference type="InterPro" id="IPR001739">
    <property type="entry name" value="Methyl_CpG_DNA-bd"/>
</dbReference>
<evidence type="ECO:0000256" key="2">
    <source>
        <dbReference type="ARBA" id="ARBA00004123"/>
    </source>
</evidence>
<evidence type="ECO:0000256" key="5">
    <source>
        <dbReference type="ARBA" id="ARBA00022617"/>
    </source>
</evidence>
<accession>A0AAD5JDD2</accession>
<keyword evidence="12" id="KW-0503">Monooxygenase</keyword>
<name>A0AAD5JDD2_ACENE</name>
<gene>
    <name evidence="19" type="ORF">LWI28_017160</name>
</gene>
<keyword evidence="9" id="KW-0560">Oxidoreductase</keyword>
<dbReference type="SUPFAM" id="SSF48264">
    <property type="entry name" value="Cytochrome P450"/>
    <property type="match status" value="1"/>
</dbReference>
<keyword evidence="11" id="KW-0805">Transcription regulation</keyword>
<keyword evidence="5" id="KW-0349">Heme</keyword>
<comment type="similarity">
    <text evidence="4">Belongs to the cytochrome P450 family.</text>
</comment>
<keyword evidence="7" id="KW-0479">Metal-binding</keyword>
<evidence type="ECO:0000256" key="10">
    <source>
        <dbReference type="ARBA" id="ARBA00023004"/>
    </source>
</evidence>
<dbReference type="EMBL" id="JAJSOW010000003">
    <property type="protein sequence ID" value="KAI9195683.1"/>
    <property type="molecule type" value="Genomic_DNA"/>
</dbReference>
<keyword evidence="6" id="KW-0812">Transmembrane</keyword>
<evidence type="ECO:0000259" key="18">
    <source>
        <dbReference type="PROSITE" id="PS50982"/>
    </source>
</evidence>
<evidence type="ECO:0000256" key="12">
    <source>
        <dbReference type="ARBA" id="ARBA00023033"/>
    </source>
</evidence>
<dbReference type="PANTHER" id="PTHR47953">
    <property type="entry name" value="OS08G0105600 PROTEIN"/>
    <property type="match status" value="1"/>
</dbReference>
<dbReference type="GO" id="GO:0004497">
    <property type="term" value="F:monooxygenase activity"/>
    <property type="evidence" value="ECO:0007669"/>
    <property type="project" value="UniProtKB-KW"/>
</dbReference>
<dbReference type="GO" id="GO:0005506">
    <property type="term" value="F:iron ion binding"/>
    <property type="evidence" value="ECO:0007669"/>
    <property type="project" value="InterPro"/>
</dbReference>
<keyword evidence="15" id="KW-0804">Transcription</keyword>
<dbReference type="GO" id="GO:0016020">
    <property type="term" value="C:membrane"/>
    <property type="evidence" value="ECO:0007669"/>
    <property type="project" value="UniProtKB-SubCell"/>
</dbReference>
<dbReference type="Proteomes" id="UP001064489">
    <property type="component" value="Chromosome 1"/>
</dbReference>
<dbReference type="InterPro" id="IPR001128">
    <property type="entry name" value="Cyt_P450"/>
</dbReference>
<dbReference type="InterPro" id="IPR036396">
    <property type="entry name" value="Cyt_P450_sf"/>
</dbReference>
<dbReference type="Gene3D" id="1.10.630.10">
    <property type="entry name" value="Cytochrome P450"/>
    <property type="match status" value="1"/>
</dbReference>
<reference evidence="19" key="1">
    <citation type="journal article" date="2022" name="Plant J.">
        <title>Strategies of tolerance reflected in two North American maple genomes.</title>
        <authorList>
            <person name="McEvoy S.L."/>
            <person name="Sezen U.U."/>
            <person name="Trouern-Trend A."/>
            <person name="McMahon S.M."/>
            <person name="Schaberg P.G."/>
            <person name="Yang J."/>
            <person name="Wegrzyn J.L."/>
            <person name="Swenson N.G."/>
        </authorList>
    </citation>
    <scope>NUCLEOTIDE SEQUENCE</scope>
    <source>
        <strain evidence="19">91603</strain>
    </source>
</reference>
<dbReference type="InterPro" id="IPR052306">
    <property type="entry name" value="CYP450_71D"/>
</dbReference>
<dbReference type="Gene3D" id="3.30.890.10">
    <property type="entry name" value="Methyl-cpg-binding Protein 2, Chain A"/>
    <property type="match status" value="1"/>
</dbReference>
<dbReference type="PROSITE" id="PS50982">
    <property type="entry name" value="MBD"/>
    <property type="match status" value="1"/>
</dbReference>
<evidence type="ECO:0000256" key="7">
    <source>
        <dbReference type="ARBA" id="ARBA00022723"/>
    </source>
</evidence>
<organism evidence="19 20">
    <name type="scientific">Acer negundo</name>
    <name type="common">Box elder</name>
    <dbReference type="NCBI Taxonomy" id="4023"/>
    <lineage>
        <taxon>Eukaryota</taxon>
        <taxon>Viridiplantae</taxon>
        <taxon>Streptophyta</taxon>
        <taxon>Embryophyta</taxon>
        <taxon>Tracheophyta</taxon>
        <taxon>Spermatophyta</taxon>
        <taxon>Magnoliopsida</taxon>
        <taxon>eudicotyledons</taxon>
        <taxon>Gunneridae</taxon>
        <taxon>Pentapetalae</taxon>
        <taxon>rosids</taxon>
        <taxon>malvids</taxon>
        <taxon>Sapindales</taxon>
        <taxon>Sapindaceae</taxon>
        <taxon>Hippocastanoideae</taxon>
        <taxon>Acereae</taxon>
        <taxon>Acer</taxon>
    </lineage>
</organism>
<evidence type="ECO:0000313" key="19">
    <source>
        <dbReference type="EMBL" id="KAI9195683.1"/>
    </source>
</evidence>
<evidence type="ECO:0000256" key="13">
    <source>
        <dbReference type="ARBA" id="ARBA00023125"/>
    </source>
</evidence>
<sequence>MTQDLAPSCSSIDANLSAADTTPASSASAAAATNPTSVAASTELLSAAEASMELPSWLPPGWQIETKVSTSGATAGVVDKFYFDTVSCNRFRSKKEILYFIEFGIKSEKKKENYDAGSPINFTDKIHSCTSSIITRAAFGKKCEDQEQFTSILKKVVTLAAGFNIADLFPSIKLLQWINGIKSQLEEMHQENDRILENIMDEHRQREATNLEFDNHEEENEDLVDVLLKIQEHGHSEFRPTTDDIKAIIWVSIFHHLIYVLTHHRSKLIFMPNQC</sequence>
<comment type="caution">
    <text evidence="19">The sequence shown here is derived from an EMBL/GenBank/DDBJ whole genome shotgun (WGS) entry which is preliminary data.</text>
</comment>
<keyword evidence="16" id="KW-0539">Nucleus</keyword>
<evidence type="ECO:0000256" key="16">
    <source>
        <dbReference type="ARBA" id="ARBA00023242"/>
    </source>
</evidence>
<dbReference type="GO" id="GO:0016705">
    <property type="term" value="F:oxidoreductase activity, acting on paired donors, with incorporation or reduction of molecular oxygen"/>
    <property type="evidence" value="ECO:0007669"/>
    <property type="project" value="InterPro"/>
</dbReference>
<feature type="coiled-coil region" evidence="17">
    <location>
        <begin position="178"/>
        <end position="226"/>
    </location>
</feature>
<dbReference type="SUPFAM" id="SSF54171">
    <property type="entry name" value="DNA-binding domain"/>
    <property type="match status" value="1"/>
</dbReference>
<comment type="cofactor">
    <cofactor evidence="1">
        <name>heme</name>
        <dbReference type="ChEBI" id="CHEBI:30413"/>
    </cofactor>
</comment>
<keyword evidence="8" id="KW-1133">Transmembrane helix</keyword>
<feature type="domain" description="MBD" evidence="18">
    <location>
        <begin position="48"/>
        <end position="121"/>
    </location>
</feature>
<dbReference type="PANTHER" id="PTHR47953:SF19">
    <property type="entry name" value="OS06G0641600 PROTEIN"/>
    <property type="match status" value="1"/>
</dbReference>
<keyword evidence="17" id="KW-0175">Coiled coil</keyword>
<evidence type="ECO:0000256" key="8">
    <source>
        <dbReference type="ARBA" id="ARBA00022989"/>
    </source>
</evidence>
<keyword evidence="10" id="KW-0408">Iron</keyword>
<evidence type="ECO:0000256" key="1">
    <source>
        <dbReference type="ARBA" id="ARBA00001971"/>
    </source>
</evidence>
<keyword evidence="14" id="KW-0472">Membrane</keyword>